<evidence type="ECO:0000313" key="3">
    <source>
        <dbReference type="EMBL" id="ECY9784256.1"/>
    </source>
</evidence>
<organism evidence="2">
    <name type="scientific">Listeria monocytogenes</name>
    <dbReference type="NCBI Taxonomy" id="1639"/>
    <lineage>
        <taxon>Bacteria</taxon>
        <taxon>Bacillati</taxon>
        <taxon>Bacillota</taxon>
        <taxon>Bacilli</taxon>
        <taxon>Bacillales</taxon>
        <taxon>Listeriaceae</taxon>
        <taxon>Listeria</taxon>
    </lineage>
</organism>
<reference evidence="3 7" key="2">
    <citation type="submission" date="2019-09" db="EMBL/GenBank/DDBJ databases">
        <authorList>
            <consortium name="PulseNet: The National Subtyping Network for Foodborne Disease Surveillance"/>
            <person name="Tarr C.L."/>
            <person name="Trees E."/>
            <person name="Katz L.S."/>
            <person name="Carleton-Romer H.A."/>
            <person name="Stroika S."/>
            <person name="Kucerova Z."/>
            <person name="Roache K.F."/>
            <person name="Sabol A.L."/>
            <person name="Besser J."/>
            <person name="Gerner-Smidt P."/>
        </authorList>
    </citation>
    <scope>NUCLEOTIDE SEQUENCE [LARGE SCALE GENOMIC DNA]</scope>
    <source>
        <strain evidence="3 7">PNUSAL005692</strain>
    </source>
</reference>
<evidence type="ECO:0000313" key="2">
    <source>
        <dbReference type="EMBL" id="ECR2347305.1"/>
    </source>
</evidence>
<dbReference type="Proteomes" id="UP000840567">
    <property type="component" value="Unassembled WGS sequence"/>
</dbReference>
<evidence type="ECO:0008006" key="9">
    <source>
        <dbReference type="Google" id="ProtNLM"/>
    </source>
</evidence>
<sequence>MSLKEIIESNEPTEIKEKQIDAYYQAELITRNEASELLNVTTKSLDRYIKQNKVPTFINKSRNILLKKTEVEKMKPEVEKVKEIFHK</sequence>
<evidence type="ECO:0000313" key="1">
    <source>
        <dbReference type="EMBL" id="EAC5551935.1"/>
    </source>
</evidence>
<name>A0A4C1FS90_LISMN</name>
<dbReference type="EMBL" id="AALGDA010000083">
    <property type="protein sequence ID" value="ECY9784256.1"/>
    <property type="molecule type" value="Genomic_DNA"/>
</dbReference>
<gene>
    <name evidence="1" type="ORF">ARY78_16095</name>
    <name evidence="2" type="ORF">F1F65_15335</name>
    <name evidence="3" type="ORF">F6515_14860</name>
    <name evidence="4" type="ORF">GHH22_15425</name>
    <name evidence="5" type="ORF">GHO09_14740</name>
</gene>
<reference evidence="4" key="4">
    <citation type="submission" date="2019-10" db="EMBL/GenBank/DDBJ databases">
        <authorList>
            <consortium name="NCBI Pathogen Detection Project"/>
        </authorList>
    </citation>
    <scope>NUCLEOTIDE SEQUENCE</scope>
    <source>
        <strain evidence="4">09CEB371LM</strain>
        <strain evidence="5">Sam_F526FDD3-C0F7-43DB-B204-E231FEF9C926</strain>
    </source>
</reference>
<reference evidence="2" key="3">
    <citation type="submission" date="2019-09" db="EMBL/GenBank/DDBJ databases">
        <authorList>
            <consortium name="GenomeTrakr: Next Generation Sequencing Network for Food Pathogen Tracability"/>
        </authorList>
    </citation>
    <scope>NUCLEOTIDE SEQUENCE</scope>
    <source>
        <strain evidence="1 6">FDA00007096</strain>
        <strain evidence="2">FDA00014666</strain>
    </source>
</reference>
<evidence type="ECO:0000313" key="4">
    <source>
        <dbReference type="EMBL" id="HAA8054525.1"/>
    </source>
</evidence>
<dbReference type="EMBL" id="DAAEQL010000013">
    <property type="protein sequence ID" value="HAA8491751.1"/>
    <property type="molecule type" value="Genomic_DNA"/>
</dbReference>
<evidence type="ECO:0000313" key="7">
    <source>
        <dbReference type="Proteomes" id="UP000489121"/>
    </source>
</evidence>
<proteinExistence type="predicted"/>
<evidence type="ECO:0000313" key="8">
    <source>
        <dbReference type="Proteomes" id="UP000840567"/>
    </source>
</evidence>
<dbReference type="AlphaFoldDB" id="A0A4C1FS90"/>
<accession>A0A4C1FS90</accession>
<dbReference type="Proteomes" id="UP000840039">
    <property type="component" value="Unassembled WGS sequence"/>
</dbReference>
<dbReference type="EMBL" id="DAAEEB010000016">
    <property type="protein sequence ID" value="HAA8054525.1"/>
    <property type="molecule type" value="Genomic_DNA"/>
</dbReference>
<dbReference type="EMBL" id="AAAIXK010000012">
    <property type="protein sequence ID" value="EAC5551935.1"/>
    <property type="molecule type" value="Genomic_DNA"/>
</dbReference>
<protein>
    <recommendedName>
        <fullName evidence="9">Helix-turn-helix domain-containing protein</fullName>
    </recommendedName>
</protein>
<comment type="caution">
    <text evidence="2">The sequence shown here is derived from an EMBL/GenBank/DDBJ whole genome shotgun (WGS) entry which is preliminary data.</text>
</comment>
<dbReference type="EMBL" id="AAKFCP010000037">
    <property type="protein sequence ID" value="ECR2347305.1"/>
    <property type="molecule type" value="Genomic_DNA"/>
</dbReference>
<dbReference type="RefSeq" id="WP_072238247.1">
    <property type="nucleotide sequence ID" value="NZ_CP168882.1"/>
</dbReference>
<evidence type="ECO:0000313" key="5">
    <source>
        <dbReference type="EMBL" id="HAA8491751.1"/>
    </source>
</evidence>
<evidence type="ECO:0000313" key="6">
    <source>
        <dbReference type="Proteomes" id="UP000365297"/>
    </source>
</evidence>
<dbReference type="Proteomes" id="UP000365297">
    <property type="component" value="Unassembled WGS sequence"/>
</dbReference>
<dbReference type="Proteomes" id="UP000489121">
    <property type="component" value="Unassembled WGS sequence"/>
</dbReference>
<reference evidence="4 8" key="1">
    <citation type="journal article" date="2018" name="Genome Biol.">
        <title>SKESA: strategic k-mer extension for scrupulous assemblies.</title>
        <authorList>
            <person name="Souvorov A."/>
            <person name="Agarwala R."/>
            <person name="Lipman D.J."/>
        </authorList>
    </citation>
    <scope>NUCLEOTIDE SEQUENCE [LARGE SCALE GENOMIC DNA]</scope>
    <source>
        <strain evidence="4">09CEB371LM</strain>
        <strain evidence="5">Sam_F526FDD3-C0F7-43DB-B204-E231FEF9C926</strain>
    </source>
</reference>